<evidence type="ECO:0000256" key="3">
    <source>
        <dbReference type="ARBA" id="ARBA00022538"/>
    </source>
</evidence>
<evidence type="ECO:0000313" key="18">
    <source>
        <dbReference type="Proteomes" id="UP000684084"/>
    </source>
</evidence>
<protein>
    <recommendedName>
        <fullName evidence="19">Calcium-activated potassium channel BK alpha subunit domain-containing protein</fullName>
    </recommendedName>
</protein>
<evidence type="ECO:0008006" key="19">
    <source>
        <dbReference type="Google" id="ProtNLM"/>
    </source>
</evidence>
<keyword evidence="3" id="KW-0633">Potassium transport</keyword>
<dbReference type="PANTHER" id="PTHR10027">
    <property type="entry name" value="CALCIUM-ACTIVATED POTASSIUM CHANNEL ALPHA CHAIN"/>
    <property type="match status" value="1"/>
</dbReference>
<evidence type="ECO:0000259" key="15">
    <source>
        <dbReference type="Pfam" id="PF07885"/>
    </source>
</evidence>
<evidence type="ECO:0000259" key="16">
    <source>
        <dbReference type="Pfam" id="PF22614"/>
    </source>
</evidence>
<sequence>MYLTSFDFKSHKTLQNRSKWITSNSEPLVEEPPQVTFRIPTNSTSSSRASSVISIASANFTLKQPRYHTLYKPSWREQLAVELDNSAIGSIWKLVDAFFNILLCVVYVANTSHMKGTLPTLNIWFESYTDSDCFNHLPCGCNCNRPLRSEKSVLKLGQVTSRFLIFLQSIIFLVLTGSSLLHGVENAYMKAQNLTFLDAVFFTTIMLGTVGYLSDIVPDNAFPRILLLAIFTTGLIFIPYSISELIALIRSKSVYDKPFKKISQQPHVIIIAPTIELPSLRHFLKEFYSTAHGSATVNTKVVILNPVEPTDRVRTFLSDPVFAHRVQYVRGSSLEARSLEKADAKNASAYFILAKKYTQQSEIIDAENVLKTIALRKFNQGPKLYIQCILPENKVHFESLNPEQIICTDELKLAILAHSCLTPGFSTLIYGLTTSFTFESAHELRKRQNSDGFDTNAIEDYITGMSQSIYTTTLSEYFSGRTFLEVAVRLYDSLGIVLFAIGIPKQRSIGRYAGWSYDQNSEEEEDTKNYMVLINPGDYTVKGDEIGFVIASHSSIADDVSSYEGGNQRNERQAQVQPERQPLLSADVLKNNSGGGYFDIKKKGGPSTTPDAQLEYPHRPDSSTMRRHRAMSTPDQRNDHQAHHSSHHSSHPSHHPPILHIPLILRVHLANIVHEIEHPNSVVDTIIGHILICDYSPTIFPRNLDCFVSPLRKPYLEK</sequence>
<keyword evidence="2" id="KW-0813">Transport</keyword>
<keyword evidence="10" id="KW-0407">Ion channel</keyword>
<evidence type="ECO:0000256" key="13">
    <source>
        <dbReference type="SAM" id="Phobius"/>
    </source>
</evidence>
<dbReference type="GO" id="GO:0005267">
    <property type="term" value="F:potassium channel activity"/>
    <property type="evidence" value="ECO:0007669"/>
    <property type="project" value="UniProtKB-KW"/>
</dbReference>
<dbReference type="EMBL" id="CAGKOT010000096">
    <property type="protein sequence ID" value="CAB5395218.1"/>
    <property type="molecule type" value="Genomic_DNA"/>
</dbReference>
<dbReference type="AlphaFoldDB" id="A0A915ZXU6"/>
<evidence type="ECO:0000256" key="9">
    <source>
        <dbReference type="ARBA" id="ARBA00023136"/>
    </source>
</evidence>
<keyword evidence="9 13" id="KW-0472">Membrane</keyword>
<dbReference type="Pfam" id="PF03493">
    <property type="entry name" value="BK_channel_a"/>
    <property type="match status" value="1"/>
</dbReference>
<comment type="subcellular location">
    <subcellularLocation>
        <location evidence="1">Membrane</location>
        <topology evidence="1">Multi-pass membrane protein</topology>
    </subcellularLocation>
</comment>
<evidence type="ECO:0000256" key="1">
    <source>
        <dbReference type="ARBA" id="ARBA00004141"/>
    </source>
</evidence>
<dbReference type="OrthoDB" id="297496at2759"/>
<feature type="transmembrane region" description="Helical" evidence="13">
    <location>
        <begin position="225"/>
        <end position="249"/>
    </location>
</feature>
<evidence type="ECO:0000256" key="10">
    <source>
        <dbReference type="ARBA" id="ARBA00023303"/>
    </source>
</evidence>
<reference evidence="17" key="1">
    <citation type="submission" date="2020-05" db="EMBL/GenBank/DDBJ databases">
        <authorList>
            <person name="Rincon C."/>
            <person name="Sanders R I."/>
            <person name="Robbins C."/>
            <person name="Chaturvedi A."/>
        </authorList>
    </citation>
    <scope>NUCLEOTIDE SEQUENCE</scope>
    <source>
        <strain evidence="17">CHB12</strain>
    </source>
</reference>
<dbReference type="GO" id="GO:0016020">
    <property type="term" value="C:membrane"/>
    <property type="evidence" value="ECO:0007669"/>
    <property type="project" value="UniProtKB-SubCell"/>
</dbReference>
<dbReference type="InterPro" id="IPR003148">
    <property type="entry name" value="RCK_N"/>
</dbReference>
<evidence type="ECO:0000256" key="6">
    <source>
        <dbReference type="ARBA" id="ARBA00022958"/>
    </source>
</evidence>
<feature type="domain" description="Potassium channel" evidence="15">
    <location>
        <begin position="172"/>
        <end position="249"/>
    </location>
</feature>
<keyword evidence="8" id="KW-0406">Ion transport</keyword>
<organism evidence="17 18">
    <name type="scientific">Rhizophagus irregularis</name>
    <dbReference type="NCBI Taxonomy" id="588596"/>
    <lineage>
        <taxon>Eukaryota</taxon>
        <taxon>Fungi</taxon>
        <taxon>Fungi incertae sedis</taxon>
        <taxon>Mucoromycota</taxon>
        <taxon>Glomeromycotina</taxon>
        <taxon>Glomeromycetes</taxon>
        <taxon>Glomerales</taxon>
        <taxon>Glomeraceae</taxon>
        <taxon>Rhizophagus</taxon>
    </lineage>
</organism>
<dbReference type="InterPro" id="IPR013099">
    <property type="entry name" value="K_chnl_dom"/>
</dbReference>
<keyword evidence="4 13" id="KW-0812">Transmembrane</keyword>
<feature type="transmembrane region" description="Helical" evidence="13">
    <location>
        <begin position="194"/>
        <end position="213"/>
    </location>
</feature>
<evidence type="ECO:0000256" key="2">
    <source>
        <dbReference type="ARBA" id="ARBA00022448"/>
    </source>
</evidence>
<evidence type="ECO:0000259" key="14">
    <source>
        <dbReference type="Pfam" id="PF03493"/>
    </source>
</evidence>
<feature type="domain" description="Calcium-activated potassium channel BK alpha subunit" evidence="14">
    <location>
        <begin position="404"/>
        <end position="501"/>
    </location>
</feature>
<dbReference type="Pfam" id="PF07885">
    <property type="entry name" value="Ion_trans_2"/>
    <property type="match status" value="1"/>
</dbReference>
<feature type="compositionally biased region" description="Polar residues" evidence="12">
    <location>
        <begin position="564"/>
        <end position="578"/>
    </location>
</feature>
<evidence type="ECO:0000256" key="5">
    <source>
        <dbReference type="ARBA" id="ARBA00022826"/>
    </source>
</evidence>
<keyword evidence="6" id="KW-0630">Potassium</keyword>
<dbReference type="Proteomes" id="UP000684084">
    <property type="component" value="Unassembled WGS sequence"/>
</dbReference>
<keyword evidence="5" id="KW-0631">Potassium channel</keyword>
<dbReference type="Pfam" id="PF22614">
    <property type="entry name" value="Slo-like_RCK"/>
    <property type="match status" value="1"/>
</dbReference>
<keyword evidence="7 13" id="KW-1133">Transmembrane helix</keyword>
<evidence type="ECO:0000313" key="17">
    <source>
        <dbReference type="EMBL" id="CAB5395218.1"/>
    </source>
</evidence>
<evidence type="ECO:0000256" key="12">
    <source>
        <dbReference type="SAM" id="MobiDB-lite"/>
    </source>
</evidence>
<feature type="region of interest" description="Disordered" evidence="12">
    <location>
        <begin position="559"/>
        <end position="657"/>
    </location>
</feature>
<dbReference type="InterPro" id="IPR047871">
    <property type="entry name" value="K_chnl_Slo-like"/>
</dbReference>
<evidence type="ECO:0000256" key="4">
    <source>
        <dbReference type="ARBA" id="ARBA00022692"/>
    </source>
</evidence>
<evidence type="ECO:0000256" key="8">
    <source>
        <dbReference type="ARBA" id="ARBA00023065"/>
    </source>
</evidence>
<comment type="catalytic activity">
    <reaction evidence="11">
        <text>K(+)(in) = K(+)(out)</text>
        <dbReference type="Rhea" id="RHEA:29463"/>
        <dbReference type="ChEBI" id="CHEBI:29103"/>
    </reaction>
</comment>
<feature type="domain" description="RCK N-terminal" evidence="16">
    <location>
        <begin position="265"/>
        <end position="385"/>
    </location>
</feature>
<accession>A0A915ZXU6</accession>
<dbReference type="VEuPathDB" id="FungiDB:RhiirFUN_015934"/>
<dbReference type="PANTHER" id="PTHR10027:SF10">
    <property type="entry name" value="SLOWPOKE 2, ISOFORM D"/>
    <property type="match status" value="1"/>
</dbReference>
<proteinExistence type="predicted"/>
<dbReference type="InterPro" id="IPR003929">
    <property type="entry name" value="K_chnl_BK_asu"/>
</dbReference>
<feature type="transmembrane region" description="Helical" evidence="13">
    <location>
        <begin position="163"/>
        <end position="182"/>
    </location>
</feature>
<comment type="caution">
    <text evidence="17">The sequence shown here is derived from an EMBL/GenBank/DDBJ whole genome shotgun (WGS) entry which is preliminary data.</text>
</comment>
<evidence type="ECO:0000256" key="11">
    <source>
        <dbReference type="ARBA" id="ARBA00034430"/>
    </source>
</evidence>
<gene>
    <name evidence="17" type="ORF">CHRIB12_LOCUS23741</name>
</gene>
<feature type="compositionally biased region" description="Basic residues" evidence="12">
    <location>
        <begin position="643"/>
        <end position="654"/>
    </location>
</feature>
<name>A0A915ZXU6_9GLOM</name>
<evidence type="ECO:0000256" key="7">
    <source>
        <dbReference type="ARBA" id="ARBA00022989"/>
    </source>
</evidence>